<dbReference type="EMBL" id="JAHEWX010000024">
    <property type="protein sequence ID" value="MBT1543110.1"/>
    <property type="molecule type" value="Genomic_DNA"/>
</dbReference>
<name>A0A9Q2W6G7_9MICO</name>
<keyword evidence="2" id="KW-0472">Membrane</keyword>
<evidence type="ECO:0000313" key="4">
    <source>
        <dbReference type="Proteomes" id="UP000709437"/>
    </source>
</evidence>
<sequence length="243" mass="25266">MSDDGTSRHGRHAPDPSDDDLDRVFGPETASIPTRTRARTWFVIGGSVLVVAAVIAVVLGSIIGSVQNGIGGVFPRPDVALDRFDTRVDDLPGVIEVRHHAPAKTGFASYDAVATVRADPSLDRAARRDLVAAISRAADESGGNGVRVVAIADLGSLQIGVIGAGEVAAKRLALADTLDRIGGVTAVRCSWERGGDPSDTARDQSIVVRTPGRGAAVPPIVSRVTEETQKVFPGADVQVIAPQ</sequence>
<dbReference type="Proteomes" id="UP000709437">
    <property type="component" value="Unassembled WGS sequence"/>
</dbReference>
<proteinExistence type="predicted"/>
<keyword evidence="2" id="KW-0812">Transmembrane</keyword>
<dbReference type="RefSeq" id="WP_214563534.1">
    <property type="nucleotide sequence ID" value="NZ_JAHEWX010000024.1"/>
</dbReference>
<protein>
    <submittedName>
        <fullName evidence="3">Uncharacterized protein</fullName>
    </submittedName>
</protein>
<reference evidence="3" key="1">
    <citation type="submission" date="2021-05" db="EMBL/GenBank/DDBJ databases">
        <title>Whole genome sequence of Curtobacterium flaccumfaciens pv. flaccumfaciens strain CFBP 3417.</title>
        <authorList>
            <person name="Osdaghi E."/>
            <person name="Taghouti G."/>
            <person name="Portier P."/>
            <person name="Fazliarab A."/>
            <person name="Taghavi S.M."/>
            <person name="Briand M."/>
            <person name="Le-Saux M."/>
            <person name="Jacques M.-A."/>
        </authorList>
    </citation>
    <scope>NUCLEOTIDE SEQUENCE</scope>
    <source>
        <strain evidence="3">CFBP 3417</strain>
    </source>
</reference>
<evidence type="ECO:0000313" key="3">
    <source>
        <dbReference type="EMBL" id="MBT1543110.1"/>
    </source>
</evidence>
<evidence type="ECO:0000256" key="1">
    <source>
        <dbReference type="SAM" id="MobiDB-lite"/>
    </source>
</evidence>
<accession>A0A9Q2W6G7</accession>
<evidence type="ECO:0000256" key="2">
    <source>
        <dbReference type="SAM" id="Phobius"/>
    </source>
</evidence>
<feature type="transmembrane region" description="Helical" evidence="2">
    <location>
        <begin position="41"/>
        <end position="63"/>
    </location>
</feature>
<comment type="caution">
    <text evidence="3">The sequence shown here is derived from an EMBL/GenBank/DDBJ whole genome shotgun (WGS) entry which is preliminary data.</text>
</comment>
<feature type="region of interest" description="Disordered" evidence="1">
    <location>
        <begin position="1"/>
        <end position="27"/>
    </location>
</feature>
<keyword evidence="2" id="KW-1133">Transmembrane helix</keyword>
<organism evidence="3 4">
    <name type="scientific">Curtobacterium flaccumfaciens pv. flaccumfaciens</name>
    <dbReference type="NCBI Taxonomy" id="138532"/>
    <lineage>
        <taxon>Bacteria</taxon>
        <taxon>Bacillati</taxon>
        <taxon>Actinomycetota</taxon>
        <taxon>Actinomycetes</taxon>
        <taxon>Micrococcales</taxon>
        <taxon>Microbacteriaceae</taxon>
        <taxon>Curtobacterium</taxon>
    </lineage>
</organism>
<gene>
    <name evidence="3" type="ORF">KK103_15205</name>
</gene>
<dbReference type="AlphaFoldDB" id="A0A9Q2W6G7"/>